<name>A0ABY8CNV8_9HYPH</name>
<keyword evidence="1" id="KW-0812">Transmembrane</keyword>
<sequence>MAGLDHAQAPDGFRVLVVFVFCAEIEAIFGLRIRTCPDQDELAAAEIEEANILARKTPPPEFLLQLLRIVGIVLLTQSGIGRFALLRVPDRQRVARLARDLKISLSSRTPVPRSCSGPAIDCSPGALSFRS</sequence>
<evidence type="ECO:0000313" key="2">
    <source>
        <dbReference type="EMBL" id="WEX80341.1"/>
    </source>
</evidence>
<reference evidence="2 3" key="1">
    <citation type="submission" date="2023-03" db="EMBL/GenBank/DDBJ databases">
        <authorList>
            <person name="Kaur S."/>
            <person name="Espinosa-Saiz D."/>
            <person name="Velazquez E."/>
            <person name="Menendez E."/>
            <person name="diCenzo G.C."/>
        </authorList>
    </citation>
    <scope>NUCLEOTIDE SEQUENCE [LARGE SCALE GENOMIC DNA]</scope>
    <source>
        <strain evidence="2 3">LMG 27395</strain>
    </source>
</reference>
<keyword evidence="3" id="KW-1185">Reference proteome</keyword>
<organism evidence="2 3">
    <name type="scientific">Sinorhizobium numidicum</name>
    <dbReference type="NCBI Taxonomy" id="680248"/>
    <lineage>
        <taxon>Bacteria</taxon>
        <taxon>Pseudomonadati</taxon>
        <taxon>Pseudomonadota</taxon>
        <taxon>Alphaproteobacteria</taxon>
        <taxon>Hyphomicrobiales</taxon>
        <taxon>Rhizobiaceae</taxon>
        <taxon>Sinorhizobium/Ensifer group</taxon>
        <taxon>Sinorhizobium</taxon>
    </lineage>
</organism>
<feature type="transmembrane region" description="Helical" evidence="1">
    <location>
        <begin position="12"/>
        <end position="33"/>
    </location>
</feature>
<evidence type="ECO:0000313" key="3">
    <source>
        <dbReference type="Proteomes" id="UP001235547"/>
    </source>
</evidence>
<dbReference type="Proteomes" id="UP001235547">
    <property type="component" value="Chromosome 2"/>
</dbReference>
<protein>
    <submittedName>
        <fullName evidence="2">Uncharacterized protein</fullName>
    </submittedName>
</protein>
<accession>A0ABY8CNV8</accession>
<dbReference type="RefSeq" id="WP_280731042.1">
    <property type="nucleotide sequence ID" value="NZ_CP120367.1"/>
</dbReference>
<evidence type="ECO:0000256" key="1">
    <source>
        <dbReference type="SAM" id="Phobius"/>
    </source>
</evidence>
<feature type="transmembrane region" description="Helical" evidence="1">
    <location>
        <begin position="66"/>
        <end position="86"/>
    </location>
</feature>
<gene>
    <name evidence="2" type="ORF">PYH38_001766</name>
</gene>
<dbReference type="EMBL" id="CP120370">
    <property type="protein sequence ID" value="WEX80341.1"/>
    <property type="molecule type" value="Genomic_DNA"/>
</dbReference>
<keyword evidence="1" id="KW-1133">Transmembrane helix</keyword>
<keyword evidence="1" id="KW-0472">Membrane</keyword>
<proteinExistence type="predicted"/>